<dbReference type="Proteomes" id="UP001139722">
    <property type="component" value="Unassembled WGS sequence"/>
</dbReference>
<comment type="caution">
    <text evidence="5">The sequence shown here is derived from an EMBL/GenBank/DDBJ whole genome shotgun (WGS) entry which is preliminary data.</text>
</comment>
<evidence type="ECO:0000259" key="4">
    <source>
        <dbReference type="Pfam" id="PF20434"/>
    </source>
</evidence>
<evidence type="ECO:0000256" key="2">
    <source>
        <dbReference type="ARBA" id="ARBA00022801"/>
    </source>
</evidence>
<comment type="similarity">
    <text evidence="1">Belongs to the 'GDXG' lipolytic enzyme family.</text>
</comment>
<dbReference type="InterPro" id="IPR049492">
    <property type="entry name" value="BD-FAE-like_dom"/>
</dbReference>
<dbReference type="PANTHER" id="PTHR48081:SF13">
    <property type="entry name" value="ALPHA_BETA HYDROLASE"/>
    <property type="match status" value="1"/>
</dbReference>
<dbReference type="InterPro" id="IPR050300">
    <property type="entry name" value="GDXG_lipolytic_enzyme"/>
</dbReference>
<gene>
    <name evidence="5" type="ORF">BJ978_000117</name>
</gene>
<name>A0A9X2GXV1_9MICO</name>
<dbReference type="Gene3D" id="3.40.50.1820">
    <property type="entry name" value="alpha/beta hydrolase"/>
    <property type="match status" value="1"/>
</dbReference>
<feature type="compositionally biased region" description="Low complexity" evidence="3">
    <location>
        <begin position="16"/>
        <end position="29"/>
    </location>
</feature>
<feature type="region of interest" description="Disordered" evidence="3">
    <location>
        <begin position="1"/>
        <end position="35"/>
    </location>
</feature>
<dbReference type="InterPro" id="IPR029058">
    <property type="entry name" value="AB_hydrolase_fold"/>
</dbReference>
<proteinExistence type="inferred from homology"/>
<dbReference type="InterPro" id="IPR002168">
    <property type="entry name" value="Lipase_GDXG_HIS_AS"/>
</dbReference>
<evidence type="ECO:0000313" key="6">
    <source>
        <dbReference type="Proteomes" id="UP001139722"/>
    </source>
</evidence>
<organism evidence="5 6">
    <name type="scientific">Agromyces terreus</name>
    <dbReference type="NCBI Taxonomy" id="424795"/>
    <lineage>
        <taxon>Bacteria</taxon>
        <taxon>Bacillati</taxon>
        <taxon>Actinomycetota</taxon>
        <taxon>Actinomycetes</taxon>
        <taxon>Micrococcales</taxon>
        <taxon>Microbacteriaceae</taxon>
        <taxon>Agromyces</taxon>
    </lineage>
</organism>
<sequence>MEWGATDAMPRRSSAREGSSTGETTEGATPMGIKRSRPPVALGAAAAAVLVLSALAGCSATTASGADGGGDEASVIEKVPFATVGDEQLLLDACLPEEDGPRASIVLLHGGGFTEGNRVAGGMRELCTRFADAGFAAFSIDYRLVPAIVYPGQVEDVQSAIAWLREPEQVDRFDLDPARIGLLGSSAGAILAQEVGTLGEGPLDEGTRVGAVASLSGVSLMTEEALSLGTPTEEAIGMIMTYLDCETPAADACPQAAEASAALHVDATDPPMLLVNGEDELVPEEQAQAMHASLESVGVASKVIIGREGAHGVALLAPGVSDDVLEFFAEALG</sequence>
<dbReference type="SUPFAM" id="SSF53474">
    <property type="entry name" value="alpha/beta-Hydrolases"/>
    <property type="match status" value="1"/>
</dbReference>
<dbReference type="GO" id="GO:0016787">
    <property type="term" value="F:hydrolase activity"/>
    <property type="evidence" value="ECO:0007669"/>
    <property type="project" value="UniProtKB-KW"/>
</dbReference>
<evidence type="ECO:0000313" key="5">
    <source>
        <dbReference type="EMBL" id="MCP2369441.1"/>
    </source>
</evidence>
<feature type="domain" description="BD-FAE-like" evidence="4">
    <location>
        <begin position="92"/>
        <end position="294"/>
    </location>
</feature>
<protein>
    <submittedName>
        <fullName evidence="5">Acetyl esterase/lipase</fullName>
    </submittedName>
</protein>
<reference evidence="5" key="1">
    <citation type="submission" date="2022-06" db="EMBL/GenBank/DDBJ databases">
        <title>Sequencing the genomes of 1000 actinobacteria strains.</title>
        <authorList>
            <person name="Klenk H.-P."/>
        </authorList>
    </citation>
    <scope>NUCLEOTIDE SEQUENCE</scope>
    <source>
        <strain evidence="5">DSM 22016</strain>
    </source>
</reference>
<dbReference type="RefSeq" id="WP_156997241.1">
    <property type="nucleotide sequence ID" value="NZ_BAAANU010000010.1"/>
</dbReference>
<evidence type="ECO:0000256" key="3">
    <source>
        <dbReference type="SAM" id="MobiDB-lite"/>
    </source>
</evidence>
<keyword evidence="2" id="KW-0378">Hydrolase</keyword>
<dbReference type="AlphaFoldDB" id="A0A9X2GXV1"/>
<dbReference type="PANTHER" id="PTHR48081">
    <property type="entry name" value="AB HYDROLASE SUPERFAMILY PROTEIN C4A8.06C"/>
    <property type="match status" value="1"/>
</dbReference>
<dbReference type="Pfam" id="PF20434">
    <property type="entry name" value="BD-FAE"/>
    <property type="match status" value="1"/>
</dbReference>
<keyword evidence="6" id="KW-1185">Reference proteome</keyword>
<dbReference type="EMBL" id="JAMZDY010000001">
    <property type="protein sequence ID" value="MCP2369441.1"/>
    <property type="molecule type" value="Genomic_DNA"/>
</dbReference>
<dbReference type="PROSITE" id="PS01173">
    <property type="entry name" value="LIPASE_GDXG_HIS"/>
    <property type="match status" value="1"/>
</dbReference>
<dbReference type="OrthoDB" id="9803828at2"/>
<evidence type="ECO:0000256" key="1">
    <source>
        <dbReference type="ARBA" id="ARBA00010515"/>
    </source>
</evidence>
<accession>A0A9X2GXV1</accession>